<keyword evidence="1" id="KW-0812">Transmembrane</keyword>
<dbReference type="EMBL" id="RNRV01000043">
    <property type="protein sequence ID" value="MHO06426.1"/>
    <property type="molecule type" value="Genomic_DNA"/>
</dbReference>
<feature type="transmembrane region" description="Helical" evidence="1">
    <location>
        <begin position="41"/>
        <end position="61"/>
    </location>
</feature>
<evidence type="ECO:0000256" key="1">
    <source>
        <dbReference type="SAM" id="Phobius"/>
    </source>
</evidence>
<name>A0A3L0W321_ECOLX</name>
<evidence type="ECO:0000313" key="2">
    <source>
        <dbReference type="EMBL" id="MHO06426.1"/>
    </source>
</evidence>
<keyword evidence="1" id="KW-0472">Membrane</keyword>
<reference evidence="2" key="1">
    <citation type="submission" date="2018-10" db="EMBL/GenBank/DDBJ databases">
        <authorList>
            <consortium name="NARMS: The National Antimicrobial Resistance Monitoring System"/>
        </authorList>
    </citation>
    <scope>NUCLEOTIDE SEQUENCE [LARGE SCALE GENOMIC DNA]</scope>
    <source>
        <strain evidence="2">CVM N17EC0388</strain>
    </source>
</reference>
<protein>
    <submittedName>
        <fullName evidence="2">Uncharacterized protein</fullName>
    </submittedName>
</protein>
<dbReference type="AlphaFoldDB" id="A0A3L0W321"/>
<accession>A0A3L0W321</accession>
<keyword evidence="1" id="KW-1133">Transmembrane helix</keyword>
<sequence>MTLIREIGGEILLFHFCPFIARLNRYNRQLDKPLNIKIKMLFFLGSVLFLVIGLPLLFYLLGQGEAYVTWGPWISAIALMLWLLVDVEKIRRGGGR</sequence>
<proteinExistence type="predicted"/>
<gene>
    <name evidence="2" type="ORF">D9F05_19030</name>
</gene>
<comment type="caution">
    <text evidence="2">The sequence shown here is derived from an EMBL/GenBank/DDBJ whole genome shotgun (WGS) entry which is preliminary data.</text>
</comment>
<organism evidence="2">
    <name type="scientific">Escherichia coli</name>
    <dbReference type="NCBI Taxonomy" id="562"/>
    <lineage>
        <taxon>Bacteria</taxon>
        <taxon>Pseudomonadati</taxon>
        <taxon>Pseudomonadota</taxon>
        <taxon>Gammaproteobacteria</taxon>
        <taxon>Enterobacterales</taxon>
        <taxon>Enterobacteriaceae</taxon>
        <taxon>Escherichia</taxon>
    </lineage>
</organism>
<feature type="transmembrane region" description="Helical" evidence="1">
    <location>
        <begin position="67"/>
        <end position="85"/>
    </location>
</feature>